<dbReference type="EC" id="3.5.1.44" evidence="5"/>
<dbReference type="STRING" id="702114.A1355_19820"/>
<dbReference type="GO" id="GO:0008984">
    <property type="term" value="F:protein-glutamate methylesterase activity"/>
    <property type="evidence" value="ECO:0007669"/>
    <property type="project" value="UniProtKB-UniRule"/>
</dbReference>
<dbReference type="OrthoDB" id="9793421at2"/>
<evidence type="ECO:0000259" key="8">
    <source>
        <dbReference type="PROSITE" id="PS50110"/>
    </source>
</evidence>
<dbReference type="Pfam" id="PF01339">
    <property type="entry name" value="CheB_methylest"/>
    <property type="match status" value="1"/>
</dbReference>
<comment type="subcellular location">
    <subcellularLocation>
        <location evidence="5">Cytoplasm</location>
    </subcellularLocation>
</comment>
<dbReference type="InterPro" id="IPR001789">
    <property type="entry name" value="Sig_transdc_resp-reg_receiver"/>
</dbReference>
<dbReference type="CDD" id="cd17541">
    <property type="entry name" value="REC_CheB-like"/>
    <property type="match status" value="1"/>
</dbReference>
<dbReference type="NCBIfam" id="NF009206">
    <property type="entry name" value="PRK12555.1"/>
    <property type="match status" value="1"/>
</dbReference>
<dbReference type="InterPro" id="IPR035909">
    <property type="entry name" value="CheB_C"/>
</dbReference>
<sequence length="368" mass="39002">MTNRIIGTTGPIRLLIVEDSPSIREFLVYLFASDQEIRVIATANDGEEALAAVRDRSPDVITMDLHMPKMDGYAATRAIMESFPTPIVIVTGSTSAGELATTINALEAGALAVVKRPYGIQHPDYAKTARELIQTVKLMSEVKVVKRWTPRKKTTSLADRPIVLEAGPNCPQIRLVAIGSSTGGPQALQQILAKLPKNFHAPILIVQHIAAGFTEGLAQWLAEAAGFPVEVATDGQQILPGRAYLAPNGFQTTVDGHGRIALLGSGPENGHLPSVSALFRSVGVAYGANAVAVLLTGMGRDGAVELGLMKANGAVTIAQDMESCIVHGMPGAAIELGGATYVLPPEKIAAMLTNLTNNRKLEKSPWHQ</sequence>
<dbReference type="RefSeq" id="WP_064025139.1">
    <property type="nucleotide sequence ID" value="NZ_LUUK01000040.1"/>
</dbReference>
<dbReference type="PANTHER" id="PTHR42872">
    <property type="entry name" value="PROTEIN-GLUTAMATE METHYLESTERASE/PROTEIN-GLUTAMINE GLUTAMINASE"/>
    <property type="match status" value="1"/>
</dbReference>
<dbReference type="SMART" id="SM00448">
    <property type="entry name" value="REC"/>
    <property type="match status" value="1"/>
</dbReference>
<dbReference type="NCBIfam" id="NF001965">
    <property type="entry name" value="PRK00742.1"/>
    <property type="match status" value="1"/>
</dbReference>
<dbReference type="CDD" id="cd16432">
    <property type="entry name" value="CheB_Rec"/>
    <property type="match status" value="1"/>
</dbReference>
<protein>
    <recommendedName>
        <fullName evidence="5">Protein-glutamate methylesterase/protein-glutamine glutaminase</fullName>
        <ecNumber evidence="5">3.1.1.61</ecNumber>
        <ecNumber evidence="5">3.5.1.44</ecNumber>
    </recommendedName>
</protein>
<dbReference type="SUPFAM" id="SSF52172">
    <property type="entry name" value="CheY-like"/>
    <property type="match status" value="1"/>
</dbReference>
<comment type="function">
    <text evidence="5">Involved in chemotaxis. Part of a chemotaxis signal transduction system that modulates chemotaxis in response to various stimuli. Catalyzes the demethylation of specific methylglutamate residues introduced into the chemoreceptors (methyl-accepting chemotaxis proteins or MCP) by CheR. Also mediates the irreversible deamidation of specific glutamine residues to glutamic acid.</text>
</comment>
<evidence type="ECO:0000256" key="3">
    <source>
        <dbReference type="ARBA" id="ARBA00022801"/>
    </source>
</evidence>
<feature type="active site" evidence="5 6">
    <location>
        <position position="181"/>
    </location>
</feature>
<feature type="active site" evidence="5 6">
    <location>
        <position position="301"/>
    </location>
</feature>
<organism evidence="10 11">
    <name type="scientific">Methylomonas koyamae</name>
    <dbReference type="NCBI Taxonomy" id="702114"/>
    <lineage>
        <taxon>Bacteria</taxon>
        <taxon>Pseudomonadati</taxon>
        <taxon>Pseudomonadota</taxon>
        <taxon>Gammaproteobacteria</taxon>
        <taxon>Methylococcales</taxon>
        <taxon>Methylococcaceae</taxon>
        <taxon>Methylomonas</taxon>
    </lineage>
</organism>
<dbReference type="PIRSF" id="PIRSF000876">
    <property type="entry name" value="RR_chemtxs_CheB"/>
    <property type="match status" value="1"/>
</dbReference>
<proteinExistence type="inferred from homology"/>
<gene>
    <name evidence="5" type="primary">cheB</name>
    <name evidence="10" type="ORF">A1355_19820</name>
</gene>
<dbReference type="EMBL" id="LUUK01000040">
    <property type="protein sequence ID" value="OAI25157.1"/>
    <property type="molecule type" value="Genomic_DNA"/>
</dbReference>
<dbReference type="GO" id="GO:0050568">
    <property type="term" value="F:protein-glutamine glutaminase activity"/>
    <property type="evidence" value="ECO:0007669"/>
    <property type="project" value="UniProtKB-UniRule"/>
</dbReference>
<dbReference type="GO" id="GO:0006935">
    <property type="term" value="P:chemotaxis"/>
    <property type="evidence" value="ECO:0007669"/>
    <property type="project" value="UniProtKB-UniRule"/>
</dbReference>
<feature type="modified residue" description="4-aspartylphosphate" evidence="5 7">
    <location>
        <position position="64"/>
    </location>
</feature>
<evidence type="ECO:0000256" key="5">
    <source>
        <dbReference type="HAMAP-Rule" id="MF_00099"/>
    </source>
</evidence>
<feature type="active site" evidence="5 6">
    <location>
        <position position="208"/>
    </location>
</feature>
<comment type="domain">
    <text evidence="5">Contains a C-terminal catalytic domain, and an N-terminal region which modulates catalytic activity.</text>
</comment>
<keyword evidence="5 7" id="KW-0597">Phosphoprotein</keyword>
<keyword evidence="2 5" id="KW-0145">Chemotaxis</keyword>
<comment type="catalytic activity">
    <reaction evidence="4 5">
        <text>[protein]-L-glutamate 5-O-methyl ester + H2O = L-glutamyl-[protein] + methanol + H(+)</text>
        <dbReference type="Rhea" id="RHEA:23236"/>
        <dbReference type="Rhea" id="RHEA-COMP:10208"/>
        <dbReference type="Rhea" id="RHEA-COMP:10311"/>
        <dbReference type="ChEBI" id="CHEBI:15377"/>
        <dbReference type="ChEBI" id="CHEBI:15378"/>
        <dbReference type="ChEBI" id="CHEBI:17790"/>
        <dbReference type="ChEBI" id="CHEBI:29973"/>
        <dbReference type="ChEBI" id="CHEBI:82795"/>
        <dbReference type="EC" id="3.1.1.61"/>
    </reaction>
</comment>
<keyword evidence="1 5" id="KW-0963">Cytoplasm</keyword>
<keyword evidence="11" id="KW-1185">Reference proteome</keyword>
<dbReference type="AlphaFoldDB" id="A0A177P4B9"/>
<evidence type="ECO:0000256" key="4">
    <source>
        <dbReference type="ARBA" id="ARBA00048267"/>
    </source>
</evidence>
<dbReference type="EC" id="3.1.1.61" evidence="5"/>
<dbReference type="PANTHER" id="PTHR42872:SF6">
    <property type="entry name" value="PROTEIN-GLUTAMATE METHYLESTERASE_PROTEIN-GLUTAMINE GLUTAMINASE"/>
    <property type="match status" value="1"/>
</dbReference>
<name>A0A177P4B9_9GAMM</name>
<dbReference type="Gene3D" id="3.40.50.2300">
    <property type="match status" value="1"/>
</dbReference>
<evidence type="ECO:0000256" key="7">
    <source>
        <dbReference type="PROSITE-ProRule" id="PRU00169"/>
    </source>
</evidence>
<keyword evidence="3 5" id="KW-0378">Hydrolase</keyword>
<comment type="caution">
    <text evidence="10">The sequence shown here is derived from an EMBL/GenBank/DDBJ whole genome shotgun (WGS) entry which is preliminary data.</text>
</comment>
<comment type="catalytic activity">
    <reaction evidence="5">
        <text>L-glutaminyl-[protein] + H2O = L-glutamyl-[protein] + NH4(+)</text>
        <dbReference type="Rhea" id="RHEA:16441"/>
        <dbReference type="Rhea" id="RHEA-COMP:10207"/>
        <dbReference type="Rhea" id="RHEA-COMP:10208"/>
        <dbReference type="ChEBI" id="CHEBI:15377"/>
        <dbReference type="ChEBI" id="CHEBI:28938"/>
        <dbReference type="ChEBI" id="CHEBI:29973"/>
        <dbReference type="ChEBI" id="CHEBI:30011"/>
        <dbReference type="EC" id="3.5.1.44"/>
    </reaction>
</comment>
<evidence type="ECO:0000256" key="1">
    <source>
        <dbReference type="ARBA" id="ARBA00022490"/>
    </source>
</evidence>
<dbReference type="InterPro" id="IPR008248">
    <property type="entry name" value="CheB-like"/>
</dbReference>
<dbReference type="GO" id="GO:0005737">
    <property type="term" value="C:cytoplasm"/>
    <property type="evidence" value="ECO:0007669"/>
    <property type="project" value="UniProtKB-SubCell"/>
</dbReference>
<comment type="similarity">
    <text evidence="5">Belongs to the CheB family.</text>
</comment>
<evidence type="ECO:0000256" key="6">
    <source>
        <dbReference type="PROSITE-ProRule" id="PRU00050"/>
    </source>
</evidence>
<evidence type="ECO:0000259" key="9">
    <source>
        <dbReference type="PROSITE" id="PS50122"/>
    </source>
</evidence>
<evidence type="ECO:0000313" key="10">
    <source>
        <dbReference type="EMBL" id="OAI25157.1"/>
    </source>
</evidence>
<dbReference type="SUPFAM" id="SSF52738">
    <property type="entry name" value="Methylesterase CheB, C-terminal domain"/>
    <property type="match status" value="1"/>
</dbReference>
<dbReference type="Proteomes" id="UP000077628">
    <property type="component" value="Unassembled WGS sequence"/>
</dbReference>
<feature type="domain" description="CheB-type methylesterase" evidence="9">
    <location>
        <begin position="171"/>
        <end position="359"/>
    </location>
</feature>
<dbReference type="InterPro" id="IPR000673">
    <property type="entry name" value="Sig_transdc_resp-reg_Me-estase"/>
</dbReference>
<feature type="domain" description="Response regulatory" evidence="8">
    <location>
        <begin position="13"/>
        <end position="131"/>
    </location>
</feature>
<dbReference type="GO" id="GO:0000156">
    <property type="term" value="F:phosphorelay response regulator activity"/>
    <property type="evidence" value="ECO:0007669"/>
    <property type="project" value="InterPro"/>
</dbReference>
<dbReference type="PROSITE" id="PS50122">
    <property type="entry name" value="CHEB"/>
    <property type="match status" value="1"/>
</dbReference>
<evidence type="ECO:0000256" key="2">
    <source>
        <dbReference type="ARBA" id="ARBA00022500"/>
    </source>
</evidence>
<comment type="PTM">
    <text evidence="5">Phosphorylated by CheA. Phosphorylation of the N-terminal regulatory domain activates the methylesterase activity.</text>
</comment>
<accession>A0A177P4B9</accession>
<evidence type="ECO:0000313" key="11">
    <source>
        <dbReference type="Proteomes" id="UP000077628"/>
    </source>
</evidence>
<dbReference type="Gene3D" id="3.40.50.180">
    <property type="entry name" value="Methylesterase CheB, C-terminal domain"/>
    <property type="match status" value="1"/>
</dbReference>
<dbReference type="Pfam" id="PF00072">
    <property type="entry name" value="Response_reg"/>
    <property type="match status" value="1"/>
</dbReference>
<dbReference type="HAMAP" id="MF_00099">
    <property type="entry name" value="CheB_chemtxs"/>
    <property type="match status" value="1"/>
</dbReference>
<dbReference type="PROSITE" id="PS50110">
    <property type="entry name" value="RESPONSE_REGULATORY"/>
    <property type="match status" value="1"/>
</dbReference>
<dbReference type="InterPro" id="IPR011006">
    <property type="entry name" value="CheY-like_superfamily"/>
</dbReference>
<reference evidence="11" key="1">
    <citation type="submission" date="2016-03" db="EMBL/GenBank/DDBJ databases">
        <authorList>
            <person name="Heylen K."/>
            <person name="De Vos P."/>
            <person name="Vekeman B."/>
        </authorList>
    </citation>
    <scope>NUCLEOTIDE SEQUENCE [LARGE SCALE GENOMIC DNA]</scope>
    <source>
        <strain evidence="11">R-45383</strain>
    </source>
</reference>